<comment type="caution">
    <text evidence="3">The sequence shown here is derived from an EMBL/GenBank/DDBJ whole genome shotgun (WGS) entry which is preliminary data.</text>
</comment>
<accession>A0A3N0EIC1</accession>
<dbReference type="RefSeq" id="WP_123199488.1">
    <property type="nucleotide sequence ID" value="NZ_RJMB01000001.1"/>
</dbReference>
<sequence length="187" mass="21025">MAEHKDDVITVLSQDHREVEQLFSRLQEDSAPTGEERRQLTDETIIALVQHMVAEEMYVFPATRELVPDGDAIADKELEDHAEVERLMKRIEDLPVTDPRFEAVLEEMITGVRGHVRDEERHLFVALRANATPEELRSLGGKVANAKRIAPKYPRPNAPDTPPLNKLVAPGAGLVDRARDAVGARRR</sequence>
<name>A0A3N0EIC1_9ACTN</name>
<gene>
    <name evidence="3" type="ORF">EFW17_02120</name>
</gene>
<feature type="region of interest" description="Disordered" evidence="1">
    <location>
        <begin position="148"/>
        <end position="172"/>
    </location>
</feature>
<evidence type="ECO:0000256" key="1">
    <source>
        <dbReference type="SAM" id="MobiDB-lite"/>
    </source>
</evidence>
<evidence type="ECO:0000259" key="2">
    <source>
        <dbReference type="Pfam" id="PF01814"/>
    </source>
</evidence>
<keyword evidence="4" id="KW-1185">Reference proteome</keyword>
<protein>
    <submittedName>
        <fullName evidence="3">Hemerythrin domain-containing protein</fullName>
    </submittedName>
</protein>
<dbReference type="PANTHER" id="PTHR35585">
    <property type="entry name" value="HHE DOMAIN PROTEIN (AFU_ORTHOLOGUE AFUA_4G00730)"/>
    <property type="match status" value="1"/>
</dbReference>
<dbReference type="Proteomes" id="UP000269198">
    <property type="component" value="Unassembled WGS sequence"/>
</dbReference>
<dbReference type="PANTHER" id="PTHR35585:SF1">
    <property type="entry name" value="HHE DOMAIN PROTEIN (AFU_ORTHOLOGUE AFUA_4G00730)"/>
    <property type="match status" value="1"/>
</dbReference>
<evidence type="ECO:0000313" key="3">
    <source>
        <dbReference type="EMBL" id="RNL87623.1"/>
    </source>
</evidence>
<dbReference type="Gene3D" id="1.20.120.520">
    <property type="entry name" value="nmb1532 protein domain like"/>
    <property type="match status" value="1"/>
</dbReference>
<proteinExistence type="predicted"/>
<organism evidence="3 4">
    <name type="scientific">Halostreptopolyspora alba</name>
    <dbReference type="NCBI Taxonomy" id="2487137"/>
    <lineage>
        <taxon>Bacteria</taxon>
        <taxon>Bacillati</taxon>
        <taxon>Actinomycetota</taxon>
        <taxon>Actinomycetes</taxon>
        <taxon>Streptosporangiales</taxon>
        <taxon>Nocardiopsidaceae</taxon>
        <taxon>Halostreptopolyspora</taxon>
    </lineage>
</organism>
<feature type="compositionally biased region" description="Pro residues" evidence="1">
    <location>
        <begin position="153"/>
        <end position="162"/>
    </location>
</feature>
<dbReference type="CDD" id="cd12108">
    <property type="entry name" value="Hr-like"/>
    <property type="match status" value="1"/>
</dbReference>
<feature type="domain" description="Hemerythrin-like" evidence="2">
    <location>
        <begin position="8"/>
        <end position="125"/>
    </location>
</feature>
<dbReference type="EMBL" id="RJMB01000001">
    <property type="protein sequence ID" value="RNL87623.1"/>
    <property type="molecule type" value="Genomic_DNA"/>
</dbReference>
<reference evidence="3 4" key="1">
    <citation type="submission" date="2018-11" db="EMBL/GenBank/DDBJ databases">
        <title>The genome draft of YIM 96095.</title>
        <authorList>
            <person name="Tang S.-K."/>
            <person name="Chunyu W.-X."/>
            <person name="Feng Y.-Z."/>
        </authorList>
    </citation>
    <scope>NUCLEOTIDE SEQUENCE [LARGE SCALE GENOMIC DNA]</scope>
    <source>
        <strain evidence="3 4">YIM 96095</strain>
    </source>
</reference>
<dbReference type="AlphaFoldDB" id="A0A3N0EIC1"/>
<dbReference type="InterPro" id="IPR012312">
    <property type="entry name" value="Hemerythrin-like"/>
</dbReference>
<dbReference type="OrthoDB" id="9793637at2"/>
<dbReference type="Pfam" id="PF01814">
    <property type="entry name" value="Hemerythrin"/>
    <property type="match status" value="1"/>
</dbReference>
<evidence type="ECO:0000313" key="4">
    <source>
        <dbReference type="Proteomes" id="UP000269198"/>
    </source>
</evidence>